<dbReference type="RefSeq" id="WP_124785675.1">
    <property type="nucleotide sequence ID" value="NZ_CP034172.1"/>
</dbReference>
<evidence type="ECO:0000313" key="3">
    <source>
        <dbReference type="Proteomes" id="UP000282297"/>
    </source>
</evidence>
<evidence type="ECO:0000256" key="1">
    <source>
        <dbReference type="SAM" id="SignalP"/>
    </source>
</evidence>
<protein>
    <recommendedName>
        <fullName evidence="4">Conjugal transfer protein TrbJ</fullName>
    </recommendedName>
</protein>
<keyword evidence="2" id="KW-0614">Plasmid</keyword>
<sequence length="161" mass="18387">MKRFFLVTAFFISQFAFSQLVVTDVGATSQLAQQVSTSVKSLTQLQKTYEMMEKANKKIQQVNGFVQQANHFRNIINKQKQAINSANELVKLSRKRKINLSGVTQNLQMISGSIKTVQALLQNGVFNMNDSERLERLDAEYNKVSQYESNIKTKLIQTSFR</sequence>
<dbReference type="EMBL" id="CP034172">
    <property type="protein sequence ID" value="AZI21501.1"/>
    <property type="molecule type" value="Genomic_DNA"/>
</dbReference>
<dbReference type="Proteomes" id="UP000282297">
    <property type="component" value="Plasmid unnamed"/>
</dbReference>
<feature type="chain" id="PRO_5018069769" description="Conjugal transfer protein TrbJ" evidence="1">
    <location>
        <begin position="19"/>
        <end position="161"/>
    </location>
</feature>
<evidence type="ECO:0000313" key="2">
    <source>
        <dbReference type="EMBL" id="AZI21501.1"/>
    </source>
</evidence>
<proteinExistence type="predicted"/>
<keyword evidence="1" id="KW-0732">Signal</keyword>
<evidence type="ECO:0008006" key="4">
    <source>
        <dbReference type="Google" id="ProtNLM"/>
    </source>
</evidence>
<organism evidence="2 3">
    <name type="scientific">Chryseobacterium taklimakanense</name>
    <dbReference type="NCBI Taxonomy" id="536441"/>
    <lineage>
        <taxon>Bacteria</taxon>
        <taxon>Pseudomonadati</taxon>
        <taxon>Bacteroidota</taxon>
        <taxon>Flavobacteriia</taxon>
        <taxon>Flavobacteriales</taxon>
        <taxon>Weeksellaceae</taxon>
        <taxon>Chryseobacterium group</taxon>
        <taxon>Chryseobacterium</taxon>
    </lineage>
</organism>
<name>A0A3G8WYU7_9FLAO</name>
<reference evidence="3" key="1">
    <citation type="submission" date="2018-11" db="EMBL/GenBank/DDBJ databases">
        <title>Proposal to divide the Flavobacteriaceae and reorganize its genera based on Amino Acid Identity values calculated from whole genome sequences.</title>
        <authorList>
            <person name="Nicholson A.C."/>
            <person name="Gulvik C.A."/>
            <person name="Whitney A.M."/>
            <person name="Humrighouse B.W."/>
            <person name="Bell M."/>
            <person name="Holmes B."/>
            <person name="Steigerwalt A.B."/>
            <person name="Villarma A."/>
            <person name="Sheth M."/>
            <person name="Batra D."/>
            <person name="Pryor J."/>
            <person name="Bernardet J.-F."/>
            <person name="Hugo C."/>
            <person name="Kampfer P."/>
            <person name="Newman J.D."/>
            <person name="McQuiston J.R."/>
        </authorList>
    </citation>
    <scope>NUCLEOTIDE SEQUENCE [LARGE SCALE GENOMIC DNA]</scope>
    <source>
        <strain evidence="3">H4753</strain>
        <plasmid evidence="3">unnamed</plasmid>
    </source>
</reference>
<dbReference type="AlphaFoldDB" id="A0A3G8WYU7"/>
<geneLocation type="plasmid" evidence="2">
    <name>unnamed</name>
</geneLocation>
<accession>A0A3G8WYU7</accession>
<gene>
    <name evidence="2" type="ORF">EIH08_12380</name>
</gene>
<feature type="signal peptide" evidence="1">
    <location>
        <begin position="1"/>
        <end position="18"/>
    </location>
</feature>